<dbReference type="Pfam" id="PF02342">
    <property type="entry name" value="TerD"/>
    <property type="match status" value="1"/>
</dbReference>
<evidence type="ECO:0000259" key="2">
    <source>
        <dbReference type="Pfam" id="PF02342"/>
    </source>
</evidence>
<feature type="domain" description="TerD" evidence="2">
    <location>
        <begin position="572"/>
        <end position="716"/>
    </location>
</feature>
<evidence type="ECO:0000259" key="3">
    <source>
        <dbReference type="Pfam" id="PF04471"/>
    </source>
</evidence>
<dbReference type="GO" id="GO:0016787">
    <property type="term" value="F:hydrolase activity"/>
    <property type="evidence" value="ECO:0007669"/>
    <property type="project" value="UniProtKB-KW"/>
</dbReference>
<keyword evidence="5" id="KW-1185">Reference proteome</keyword>
<protein>
    <submittedName>
        <fullName evidence="4">Restriction endonuclease</fullName>
        <ecNumber evidence="4">3.1.21.-</ecNumber>
    </submittedName>
</protein>
<organism evidence="4 5">
    <name type="scientific">Actinacidiphila polyblastidii</name>
    <dbReference type="NCBI Taxonomy" id="3110430"/>
    <lineage>
        <taxon>Bacteria</taxon>
        <taxon>Bacillati</taxon>
        <taxon>Actinomycetota</taxon>
        <taxon>Actinomycetes</taxon>
        <taxon>Kitasatosporales</taxon>
        <taxon>Streptomycetaceae</taxon>
        <taxon>Actinacidiphila</taxon>
    </lineage>
</organism>
<keyword evidence="4" id="KW-0255">Endonuclease</keyword>
<accession>A0ABU7PAI1</accession>
<dbReference type="PANTHER" id="PTHR30015:SF7">
    <property type="entry name" value="TYPE IV METHYL-DIRECTED RESTRICTION ENZYME ECOKMRR"/>
    <property type="match status" value="1"/>
</dbReference>
<dbReference type="Gene3D" id="3.40.1350.10">
    <property type="match status" value="1"/>
</dbReference>
<feature type="compositionally biased region" description="Basic and acidic residues" evidence="1">
    <location>
        <begin position="33"/>
        <end position="67"/>
    </location>
</feature>
<dbReference type="GO" id="GO:0004519">
    <property type="term" value="F:endonuclease activity"/>
    <property type="evidence" value="ECO:0007669"/>
    <property type="project" value="UniProtKB-KW"/>
</dbReference>
<evidence type="ECO:0000313" key="4">
    <source>
        <dbReference type="EMBL" id="MEE4542819.1"/>
    </source>
</evidence>
<dbReference type="InterPro" id="IPR052906">
    <property type="entry name" value="Type_IV_Methyl-Rstrct_Enzyme"/>
</dbReference>
<feature type="compositionally biased region" description="Gly residues" evidence="1">
    <location>
        <begin position="524"/>
        <end position="545"/>
    </location>
</feature>
<dbReference type="SUPFAM" id="SSF52980">
    <property type="entry name" value="Restriction endonuclease-like"/>
    <property type="match status" value="1"/>
</dbReference>
<dbReference type="EMBL" id="JAZEWV010000008">
    <property type="protein sequence ID" value="MEE4542819.1"/>
    <property type="molecule type" value="Genomic_DNA"/>
</dbReference>
<name>A0ABU7PAI1_9ACTN</name>
<keyword evidence="4" id="KW-0540">Nuclease</keyword>
<dbReference type="InterPro" id="IPR011335">
    <property type="entry name" value="Restrct_endonuc-II-like"/>
</dbReference>
<dbReference type="RefSeq" id="WP_330794750.1">
    <property type="nucleotide sequence ID" value="NZ_JAZEWV010000008.1"/>
</dbReference>
<gene>
    <name evidence="4" type="ORF">V2S66_12665</name>
</gene>
<feature type="compositionally biased region" description="Low complexity" evidence="1">
    <location>
        <begin position="514"/>
        <end position="523"/>
    </location>
</feature>
<comment type="caution">
    <text evidence="4">The sequence shown here is derived from an EMBL/GenBank/DDBJ whole genome shotgun (WGS) entry which is preliminary data.</text>
</comment>
<proteinExistence type="predicted"/>
<feature type="compositionally biased region" description="Low complexity" evidence="1">
    <location>
        <begin position="11"/>
        <end position="23"/>
    </location>
</feature>
<dbReference type="InterPro" id="IPR011856">
    <property type="entry name" value="tRNA_endonuc-like_dom_sf"/>
</dbReference>
<reference evidence="4 5" key="1">
    <citation type="submission" date="2023-12" db="EMBL/GenBank/DDBJ databases">
        <title>Streptomyces sp. V4-01.</title>
        <authorList>
            <person name="Somphong A."/>
            <person name="Phongsopitanun W."/>
        </authorList>
    </citation>
    <scope>NUCLEOTIDE SEQUENCE [LARGE SCALE GENOMIC DNA]</scope>
    <source>
        <strain evidence="4 5">V4-01</strain>
    </source>
</reference>
<feature type="region of interest" description="Disordered" evidence="1">
    <location>
        <begin position="1"/>
        <end position="67"/>
    </location>
</feature>
<dbReference type="EC" id="3.1.21.-" evidence="4"/>
<dbReference type="InterPro" id="IPR007560">
    <property type="entry name" value="Restrct_endonuc_IV_Mrr"/>
</dbReference>
<dbReference type="InterPro" id="IPR003325">
    <property type="entry name" value="TerD"/>
</dbReference>
<dbReference type="PANTHER" id="PTHR30015">
    <property type="entry name" value="MRR RESTRICTION SYSTEM PROTEIN"/>
    <property type="match status" value="1"/>
</dbReference>
<dbReference type="CDD" id="cd06974">
    <property type="entry name" value="TerD_like"/>
    <property type="match status" value="1"/>
</dbReference>
<feature type="domain" description="Restriction endonuclease type IV Mrr" evidence="3">
    <location>
        <begin position="394"/>
        <end position="506"/>
    </location>
</feature>
<dbReference type="Gene3D" id="2.60.60.30">
    <property type="entry name" value="sav2460 like domains"/>
    <property type="match status" value="1"/>
</dbReference>
<dbReference type="Proteomes" id="UP001344658">
    <property type="component" value="Unassembled WGS sequence"/>
</dbReference>
<keyword evidence="4" id="KW-0378">Hydrolase</keyword>
<feature type="region of interest" description="Disordered" evidence="1">
    <location>
        <begin position="514"/>
        <end position="557"/>
    </location>
</feature>
<dbReference type="Pfam" id="PF04471">
    <property type="entry name" value="Mrr_cat"/>
    <property type="match status" value="1"/>
</dbReference>
<sequence length="722" mass="76672">MSRRSPGLVSAWAEIQRQQQRQTEAQRRARAQAQREAERQQRAMERAQARSRREQQAAYRSGREADVARRTGELDARMAELRGLLRAGCAAPAFSPAALTTAEALPPFAPGRLAEPVPMPRLEAYVPQQHTGWGGRRAQEAAARAQFETDLVAAQAAEAQRRQQLAGYERQYRQWADQRLAEIRRHNDAVRAWLDGLGRGEPSAVEEYLTAALYAATVFPEGLPRQVSASFQPPERRLLLSWELPPFSVVPEVSAIRYLPGQDREKEVARPVTERRAAYRDVLAQLMLLVLREVFAADSSGLLDSVALTGFADATDPATGHRSPVSLATVLVSRADFTAVNLSRVDPVDCLVEGLGGQLSARPDKRAAVTAVRLPGTAGRAAVSHGGGAEPDLLAMDPLEFEELVAELFRAMGMQAVTTVRSGDGGVDVDALDPDPIRGGTIVVQVKRYRNTVSPSAVRDLYGTVQSVGANKGVLITTSGFGPTSHTFAHGKPLTLVSGTELVELLHQHGLTGRLGPAPAAGRAGSGDPGGSDPGAAGGDGGASGDSGRRGAGPDVLDDPEASVLGMWWDGPVRLDVCALVCRGGAALSDAHFVFYNNPCTADGAVRMTPGLGEDKAAVWVAFDRLPAAADRLVLVAAVDPAADPHADLAGFTGARIRLTDSSGAEAGRLEVSDGRPGETALVLGSFRRRSGGDWDFVPGGRGYGGQNALEDLLRDHGVDVE</sequence>
<evidence type="ECO:0000313" key="5">
    <source>
        <dbReference type="Proteomes" id="UP001344658"/>
    </source>
</evidence>
<evidence type="ECO:0000256" key="1">
    <source>
        <dbReference type="SAM" id="MobiDB-lite"/>
    </source>
</evidence>